<dbReference type="PROSITE" id="PS50822">
    <property type="entry name" value="PIWI"/>
    <property type="match status" value="1"/>
</dbReference>
<dbReference type="EMBL" id="KE504144">
    <property type="protein sequence ID" value="EPT01049.1"/>
    <property type="molecule type" value="Genomic_DNA"/>
</dbReference>
<evidence type="ECO:0000256" key="2">
    <source>
        <dbReference type="SAM" id="MobiDB-lite"/>
    </source>
</evidence>
<reference evidence="5 6" key="1">
    <citation type="journal article" date="2012" name="Science">
        <title>The Paleozoic origin of enzymatic lignin decomposition reconstructed from 31 fungal genomes.</title>
        <authorList>
            <person name="Floudas D."/>
            <person name="Binder M."/>
            <person name="Riley R."/>
            <person name="Barry K."/>
            <person name="Blanchette R.A."/>
            <person name="Henrissat B."/>
            <person name="Martinez A.T."/>
            <person name="Otillar R."/>
            <person name="Spatafora J.W."/>
            <person name="Yadav J.S."/>
            <person name="Aerts A."/>
            <person name="Benoit I."/>
            <person name="Boyd A."/>
            <person name="Carlson A."/>
            <person name="Copeland A."/>
            <person name="Coutinho P.M."/>
            <person name="de Vries R.P."/>
            <person name="Ferreira P."/>
            <person name="Findley K."/>
            <person name="Foster B."/>
            <person name="Gaskell J."/>
            <person name="Glotzer D."/>
            <person name="Gorecki P."/>
            <person name="Heitman J."/>
            <person name="Hesse C."/>
            <person name="Hori C."/>
            <person name="Igarashi K."/>
            <person name="Jurgens J.A."/>
            <person name="Kallen N."/>
            <person name="Kersten P."/>
            <person name="Kohler A."/>
            <person name="Kuees U."/>
            <person name="Kumar T.K.A."/>
            <person name="Kuo A."/>
            <person name="LaButti K."/>
            <person name="Larrondo L.F."/>
            <person name="Lindquist E."/>
            <person name="Ling A."/>
            <person name="Lombard V."/>
            <person name="Lucas S."/>
            <person name="Lundell T."/>
            <person name="Martin R."/>
            <person name="McLaughlin D.J."/>
            <person name="Morgenstern I."/>
            <person name="Morin E."/>
            <person name="Murat C."/>
            <person name="Nagy L.G."/>
            <person name="Nolan M."/>
            <person name="Ohm R.A."/>
            <person name="Patyshakuliyeva A."/>
            <person name="Rokas A."/>
            <person name="Ruiz-Duenas F.J."/>
            <person name="Sabat G."/>
            <person name="Salamov A."/>
            <person name="Samejima M."/>
            <person name="Schmutz J."/>
            <person name="Slot J.C."/>
            <person name="St John F."/>
            <person name="Stenlid J."/>
            <person name="Sun H."/>
            <person name="Sun S."/>
            <person name="Syed K."/>
            <person name="Tsang A."/>
            <person name="Wiebenga A."/>
            <person name="Young D."/>
            <person name="Pisabarro A."/>
            <person name="Eastwood D.C."/>
            <person name="Martin F."/>
            <person name="Cullen D."/>
            <person name="Grigoriev I.V."/>
            <person name="Hibbett D.S."/>
        </authorList>
    </citation>
    <scope>NUCLEOTIDE SEQUENCE</scope>
    <source>
        <strain evidence="6">FP-58527</strain>
    </source>
</reference>
<dbReference type="InterPro" id="IPR032473">
    <property type="entry name" value="Argonaute_Mid_dom"/>
</dbReference>
<sequence>MPPRGRPQGGRGRGGAAGPAAAGRGGAPGPSAAGRGGAATGAAAGGAHVPASHVQAIGVRRPLPGTSGRKITVTTNHYAVDVATSVIHHYDVVISTETFPVRMNFEIIRRLQEVIAPAVFTPRGAYDGRKNLFTPQKLNLGDTNSATFDVTLDDPIPGDTGRGPKVHKVKLTWAAAINSEVLARFLQGQQSHDNTVLTAITALNVVIRMQPSLLHPFNARSFFTDAETKDVGGGIVLWRGYFQSIRPAIRRMLINVDISTAAMYREGPLLNVCLAFLGLRQPQDLTPGQRFGERERLRLSRFISNIRVNVQPLKSAQPQTGRNRRPRVVRGITKGTAAGISFDRNGQSITIAQYYQQVYNYRIKFPNIVCAEVGNRGDIIPLELCEVLKGQIVKKQLDPNMTAQFVEFSTKVPAERLRSIEQAHGVLAYGQSEYVRQFGLTVQPDAKPITTPARVLAPPTLRYGVGSKQQTIDPRSGTWNLVDKKFYKPASFDRWVVIVYENDRRFNMQTAQGVVMGLLAACDSVGIAVKERQPIIRYENPQGRIPDQMKAAGGACNQKNGGFPQLIVAILPDGATDLYVAIKHFGDVSVGIATQCMKSSKCGRAREQYFANICLKVNVKLGGINSIPEPRSVTFLTDPKNPTIVMGADVMHPPPGAQDRPSFAALVANVDSDTSKYIADLRVQTGRREMIHDLESMAQRMLEMYIGYRRGAEKKAAPEPKRIIFYRDGVSEGEFQQVIDLELPRLRKACQNLKINPKITLLITGKRHHVRFFPQQKDADRSGNCPAGTVVDEEIVNPIEFDWYLQSHAGLLGTSRPAHYIVLHDDNNLNSDGLQALTFALCHVYARATRSVSIPAPVYYAHIVCSRAKIHYDPQGPLGLSDSATIPSDAASATLEAFRAGFKQVHNNQARLMYFS</sequence>
<feature type="domain" description="PAZ" evidence="3">
    <location>
        <begin position="298"/>
        <end position="389"/>
    </location>
</feature>
<dbReference type="Pfam" id="PF02171">
    <property type="entry name" value="Piwi"/>
    <property type="match status" value="1"/>
</dbReference>
<dbReference type="AlphaFoldDB" id="S8ECS4"/>
<dbReference type="Pfam" id="PF08699">
    <property type="entry name" value="ArgoL1"/>
    <property type="match status" value="1"/>
</dbReference>
<dbReference type="InterPro" id="IPR036085">
    <property type="entry name" value="PAZ_dom_sf"/>
</dbReference>
<dbReference type="GO" id="GO:0003723">
    <property type="term" value="F:RNA binding"/>
    <property type="evidence" value="ECO:0007669"/>
    <property type="project" value="InterPro"/>
</dbReference>
<evidence type="ECO:0000259" key="3">
    <source>
        <dbReference type="PROSITE" id="PS50821"/>
    </source>
</evidence>
<dbReference type="InterPro" id="IPR012337">
    <property type="entry name" value="RNaseH-like_sf"/>
</dbReference>
<evidence type="ECO:0000259" key="4">
    <source>
        <dbReference type="PROSITE" id="PS50822"/>
    </source>
</evidence>
<keyword evidence="6" id="KW-1185">Reference proteome</keyword>
<feature type="region of interest" description="Disordered" evidence="2">
    <location>
        <begin position="1"/>
        <end position="45"/>
    </location>
</feature>
<evidence type="ECO:0000313" key="6">
    <source>
        <dbReference type="Proteomes" id="UP000015241"/>
    </source>
</evidence>
<dbReference type="PROSITE" id="PS50821">
    <property type="entry name" value="PAZ"/>
    <property type="match status" value="1"/>
</dbReference>
<dbReference type="InterPro" id="IPR032472">
    <property type="entry name" value="ArgoL2"/>
</dbReference>
<dbReference type="OrthoDB" id="10252740at2759"/>
<dbReference type="Pfam" id="PF16487">
    <property type="entry name" value="ArgoMid"/>
    <property type="match status" value="1"/>
</dbReference>
<evidence type="ECO:0000256" key="1">
    <source>
        <dbReference type="RuleBase" id="RU361178"/>
    </source>
</evidence>
<dbReference type="InParanoid" id="S8ECS4"/>
<protein>
    <recommendedName>
        <fullName evidence="7">Argonaute-like protein</fullName>
    </recommendedName>
</protein>
<dbReference type="Gene3D" id="3.30.420.10">
    <property type="entry name" value="Ribonuclease H-like superfamily/Ribonuclease H"/>
    <property type="match status" value="1"/>
</dbReference>
<dbReference type="eggNOG" id="KOG1041">
    <property type="taxonomic scope" value="Eukaryota"/>
</dbReference>
<dbReference type="SUPFAM" id="SSF53098">
    <property type="entry name" value="Ribonuclease H-like"/>
    <property type="match status" value="1"/>
</dbReference>
<dbReference type="Gene3D" id="2.170.260.10">
    <property type="entry name" value="paz domain"/>
    <property type="match status" value="1"/>
</dbReference>
<dbReference type="InterPro" id="IPR036397">
    <property type="entry name" value="RNaseH_sf"/>
</dbReference>
<dbReference type="SMART" id="SM00950">
    <property type="entry name" value="Piwi"/>
    <property type="match status" value="1"/>
</dbReference>
<evidence type="ECO:0008006" key="7">
    <source>
        <dbReference type="Google" id="ProtNLM"/>
    </source>
</evidence>
<organism evidence="5 6">
    <name type="scientific">Fomitopsis schrenkii</name>
    <name type="common">Brown rot fungus</name>
    <dbReference type="NCBI Taxonomy" id="2126942"/>
    <lineage>
        <taxon>Eukaryota</taxon>
        <taxon>Fungi</taxon>
        <taxon>Dikarya</taxon>
        <taxon>Basidiomycota</taxon>
        <taxon>Agaricomycotina</taxon>
        <taxon>Agaricomycetes</taxon>
        <taxon>Polyporales</taxon>
        <taxon>Fomitopsis</taxon>
    </lineage>
</organism>
<dbReference type="InterPro" id="IPR014811">
    <property type="entry name" value="ArgoL1"/>
</dbReference>
<feature type="compositionally biased region" description="Gly residues" evidence="2">
    <location>
        <begin position="7"/>
        <end position="39"/>
    </location>
</feature>
<comment type="similarity">
    <text evidence="1">Belongs to the argonaute family.</text>
</comment>
<gene>
    <name evidence="5" type="ORF">FOMPIDRAFT_1023402</name>
</gene>
<dbReference type="InterPro" id="IPR032474">
    <property type="entry name" value="Argonaute_N"/>
</dbReference>
<dbReference type="PANTHER" id="PTHR22891">
    <property type="entry name" value="EUKARYOTIC TRANSLATION INITIATION FACTOR 2C"/>
    <property type="match status" value="1"/>
</dbReference>
<dbReference type="Pfam" id="PF02170">
    <property type="entry name" value="PAZ"/>
    <property type="match status" value="1"/>
</dbReference>
<dbReference type="InterPro" id="IPR003100">
    <property type="entry name" value="PAZ_dom"/>
</dbReference>
<dbReference type="SMART" id="SM01163">
    <property type="entry name" value="DUF1785"/>
    <property type="match status" value="1"/>
</dbReference>
<dbReference type="HOGENOM" id="CLU_004544_4_3_1"/>
<dbReference type="Pfam" id="PF16486">
    <property type="entry name" value="ArgoN"/>
    <property type="match status" value="1"/>
</dbReference>
<dbReference type="InterPro" id="IPR003165">
    <property type="entry name" value="Piwi"/>
</dbReference>
<feature type="domain" description="Piwi" evidence="4">
    <location>
        <begin position="566"/>
        <end position="873"/>
    </location>
</feature>
<name>S8ECS4_FOMSC</name>
<dbReference type="CDD" id="cd02846">
    <property type="entry name" value="PAZ_argonaute_like"/>
    <property type="match status" value="1"/>
</dbReference>
<dbReference type="SUPFAM" id="SSF101690">
    <property type="entry name" value="PAZ domain"/>
    <property type="match status" value="1"/>
</dbReference>
<accession>S8ECS4</accession>
<dbReference type="CDD" id="cd04657">
    <property type="entry name" value="Piwi_ago-like"/>
    <property type="match status" value="1"/>
</dbReference>
<proteinExistence type="inferred from homology"/>
<dbReference type="SMART" id="SM00949">
    <property type="entry name" value="PAZ"/>
    <property type="match status" value="1"/>
</dbReference>
<dbReference type="InterPro" id="IPR045246">
    <property type="entry name" value="Piwi_ago-like"/>
</dbReference>
<dbReference type="STRING" id="743788.S8ECS4"/>
<dbReference type="Pfam" id="PF16488">
    <property type="entry name" value="ArgoL2"/>
    <property type="match status" value="1"/>
</dbReference>
<dbReference type="Proteomes" id="UP000015241">
    <property type="component" value="Unassembled WGS sequence"/>
</dbReference>
<dbReference type="FunCoup" id="S8ECS4">
    <property type="interactions" value="233"/>
</dbReference>
<evidence type="ECO:0000313" key="5">
    <source>
        <dbReference type="EMBL" id="EPT01049.1"/>
    </source>
</evidence>
<dbReference type="Gene3D" id="3.40.50.2300">
    <property type="match status" value="1"/>
</dbReference>